<proteinExistence type="predicted"/>
<dbReference type="AlphaFoldDB" id="A0A8J5Z444"/>
<gene>
    <name evidence="1" type="ORF">CXB51_000334</name>
</gene>
<dbReference type="Proteomes" id="UP000701853">
    <property type="component" value="Chromosome 1"/>
</dbReference>
<accession>A0A8J5Z444</accession>
<protein>
    <recommendedName>
        <fullName evidence="3">RNase H type-1 domain-containing protein</fullName>
    </recommendedName>
</protein>
<name>A0A8J5Z444_9ROSI</name>
<reference evidence="1 2" key="1">
    <citation type="journal article" date="2021" name="bioRxiv">
        <title>The Gossypium anomalum genome as a resource for cotton improvement and evolutionary analysis of hybrid incompatibility.</title>
        <authorList>
            <person name="Grover C.E."/>
            <person name="Yuan D."/>
            <person name="Arick M.A."/>
            <person name="Miller E.R."/>
            <person name="Hu G."/>
            <person name="Peterson D.G."/>
            <person name="Wendel J.F."/>
            <person name="Udall J.A."/>
        </authorList>
    </citation>
    <scope>NUCLEOTIDE SEQUENCE [LARGE SCALE GENOMIC DNA]</scope>
    <source>
        <strain evidence="1">JFW-Udall</strain>
        <tissue evidence="1">Leaf</tissue>
    </source>
</reference>
<comment type="caution">
    <text evidence="1">The sequence shown here is derived from an EMBL/GenBank/DDBJ whole genome shotgun (WGS) entry which is preliminary data.</text>
</comment>
<evidence type="ECO:0000313" key="1">
    <source>
        <dbReference type="EMBL" id="KAG8502368.1"/>
    </source>
</evidence>
<evidence type="ECO:0008006" key="3">
    <source>
        <dbReference type="Google" id="ProtNLM"/>
    </source>
</evidence>
<dbReference type="EMBL" id="JAHUZN010000001">
    <property type="protein sequence ID" value="KAG8502368.1"/>
    <property type="molecule type" value="Genomic_DNA"/>
</dbReference>
<evidence type="ECO:0000313" key="2">
    <source>
        <dbReference type="Proteomes" id="UP000701853"/>
    </source>
</evidence>
<organism evidence="1 2">
    <name type="scientific">Gossypium anomalum</name>
    <dbReference type="NCBI Taxonomy" id="47600"/>
    <lineage>
        <taxon>Eukaryota</taxon>
        <taxon>Viridiplantae</taxon>
        <taxon>Streptophyta</taxon>
        <taxon>Embryophyta</taxon>
        <taxon>Tracheophyta</taxon>
        <taxon>Spermatophyta</taxon>
        <taxon>Magnoliopsida</taxon>
        <taxon>eudicotyledons</taxon>
        <taxon>Gunneridae</taxon>
        <taxon>Pentapetalae</taxon>
        <taxon>rosids</taxon>
        <taxon>malvids</taxon>
        <taxon>Malvales</taxon>
        <taxon>Malvaceae</taxon>
        <taxon>Malvoideae</taxon>
        <taxon>Gossypium</taxon>
    </lineage>
</organism>
<dbReference type="OrthoDB" id="994530at2759"/>
<keyword evidence="2" id="KW-1185">Reference proteome</keyword>
<sequence>MGGLLWCPPRYGWVKFNVSGVANEDEAGCGGVLRDADGVARALFSGPNAAKDSIAAKVGAIIIALDVYLVMGWKGYQKQMDRVGNVSFSKAEKHGNDMNSALALAGKKWPGMFKAWCLLSSDVRLGLIAEPEEQAHVLKENGNLLELVDTRIGSDCNIDEVMDMINIALLRTMILSDKTSDVKIWFQVANCGDLVKT</sequence>